<dbReference type="Pfam" id="PF03088">
    <property type="entry name" value="Str_synth"/>
    <property type="match status" value="1"/>
</dbReference>
<dbReference type="GeneID" id="111317275"/>
<keyword evidence="4" id="KW-0926">Vacuole</keyword>
<evidence type="ECO:0000256" key="2">
    <source>
        <dbReference type="ARBA" id="ARBA00009191"/>
    </source>
</evidence>
<keyword evidence="5" id="KW-0732">Signal</keyword>
<sequence>MPDSKDSASSVKASTDPYSTLNSERRSRALVLFLSLMLPVIAAIVVYHLDSFDAAPMPLQELSQPPEPALLRNDRMLLGAELLGVGKFQGPEDIVYDSMSEVIYTGSGDGWIKRVWLNESASDTVVENWVRTGGRPLGLALGLNTEVIVADAYKGLLNISRDGAIELLADGAEDLKFKLTDDVDVAEDGMIYFTDASHKYSLNEVRQDFFEGRPYGRLISFDPVSKRTEVLLSDLYFANGIAVSPDQDYLVFCETTMRRCRKYYIKGMKKGNVEKFIDNLPGMPDNIRYDGEGHYWIALVTENTLFWDLAFKHPLVRKTAAIIERLTGRVSTMKNSGVLAVDIDGKPVAQYQDVELNLVTTGIKIKNHLYCGSFYPYIIRLNLDKYAAQARS</sequence>
<feature type="domain" description="Strictosidine synthase conserved region" evidence="8">
    <location>
        <begin position="181"/>
        <end position="267"/>
    </location>
</feature>
<dbReference type="OrthoDB" id="5307922at2759"/>
<proteinExistence type="inferred from homology"/>
<evidence type="ECO:0000259" key="8">
    <source>
        <dbReference type="Pfam" id="PF03088"/>
    </source>
</evidence>
<dbReference type="GO" id="GO:0012505">
    <property type="term" value="C:endomembrane system"/>
    <property type="evidence" value="ECO:0007669"/>
    <property type="project" value="TreeGrafter"/>
</dbReference>
<dbReference type="AlphaFoldDB" id="A0A6P6BEE0"/>
<gene>
    <name evidence="10" type="primary">LOC111317275</name>
</gene>
<evidence type="ECO:0000256" key="7">
    <source>
        <dbReference type="SAM" id="Phobius"/>
    </source>
</evidence>
<evidence type="ECO:0000256" key="3">
    <source>
        <dbReference type="ARBA" id="ARBA00022553"/>
    </source>
</evidence>
<comment type="subcellular location">
    <subcellularLocation>
        <location evidence="1">Vacuole</location>
    </subcellularLocation>
</comment>
<keyword evidence="7" id="KW-0812">Transmembrane</keyword>
<dbReference type="GO" id="GO:0016787">
    <property type="term" value="F:hydrolase activity"/>
    <property type="evidence" value="ECO:0007669"/>
    <property type="project" value="TreeGrafter"/>
</dbReference>
<evidence type="ECO:0000256" key="6">
    <source>
        <dbReference type="ARBA" id="ARBA00023180"/>
    </source>
</evidence>
<reference evidence="10" key="1">
    <citation type="submission" date="2025-08" db="UniProtKB">
        <authorList>
            <consortium name="RefSeq"/>
        </authorList>
    </citation>
    <scope>IDENTIFICATION</scope>
    <source>
        <tissue evidence="10">Fruit stalk</tissue>
    </source>
</reference>
<name>A0A6P6BEE0_DURZI</name>
<dbReference type="PANTHER" id="PTHR10426">
    <property type="entry name" value="STRICTOSIDINE SYNTHASE-RELATED"/>
    <property type="match status" value="1"/>
</dbReference>
<dbReference type="Proteomes" id="UP000515121">
    <property type="component" value="Unplaced"/>
</dbReference>
<dbReference type="FunFam" id="2.120.10.30:FF:000073">
    <property type="entry name" value="Protein STRICTOSIDINE SYNTHASE-LIKE 6"/>
    <property type="match status" value="1"/>
</dbReference>
<keyword evidence="7" id="KW-1133">Transmembrane helix</keyword>
<dbReference type="GO" id="GO:0009753">
    <property type="term" value="P:response to jasmonic acid"/>
    <property type="evidence" value="ECO:0007669"/>
    <property type="project" value="UniProtKB-ARBA"/>
</dbReference>
<dbReference type="Gene3D" id="2.120.10.30">
    <property type="entry name" value="TolB, C-terminal domain"/>
    <property type="match status" value="1"/>
</dbReference>
<keyword evidence="3" id="KW-0597">Phosphoprotein</keyword>
<evidence type="ECO:0000256" key="5">
    <source>
        <dbReference type="ARBA" id="ARBA00022729"/>
    </source>
</evidence>
<organism evidence="9 10">
    <name type="scientific">Durio zibethinus</name>
    <name type="common">Durian</name>
    <dbReference type="NCBI Taxonomy" id="66656"/>
    <lineage>
        <taxon>Eukaryota</taxon>
        <taxon>Viridiplantae</taxon>
        <taxon>Streptophyta</taxon>
        <taxon>Embryophyta</taxon>
        <taxon>Tracheophyta</taxon>
        <taxon>Spermatophyta</taxon>
        <taxon>Magnoliopsida</taxon>
        <taxon>eudicotyledons</taxon>
        <taxon>Gunneridae</taxon>
        <taxon>Pentapetalae</taxon>
        <taxon>rosids</taxon>
        <taxon>malvids</taxon>
        <taxon>Malvales</taxon>
        <taxon>Malvaceae</taxon>
        <taxon>Helicteroideae</taxon>
        <taxon>Durio</taxon>
    </lineage>
</organism>
<dbReference type="SUPFAM" id="SSF63829">
    <property type="entry name" value="Calcium-dependent phosphotriesterase"/>
    <property type="match status" value="1"/>
</dbReference>
<dbReference type="KEGG" id="dzi:111317275"/>
<dbReference type="GO" id="GO:0005773">
    <property type="term" value="C:vacuole"/>
    <property type="evidence" value="ECO:0007669"/>
    <property type="project" value="UniProtKB-SubCell"/>
</dbReference>
<evidence type="ECO:0000313" key="10">
    <source>
        <dbReference type="RefSeq" id="XP_022775473.1"/>
    </source>
</evidence>
<keyword evidence="9" id="KW-1185">Reference proteome</keyword>
<dbReference type="InterPro" id="IPR018119">
    <property type="entry name" value="Strictosidine_synth_cons-reg"/>
</dbReference>
<dbReference type="Pfam" id="PF20067">
    <property type="entry name" value="SSL_N"/>
    <property type="match status" value="1"/>
</dbReference>
<feature type="transmembrane region" description="Helical" evidence="7">
    <location>
        <begin position="29"/>
        <end position="49"/>
    </location>
</feature>
<keyword evidence="6" id="KW-0325">Glycoprotein</keyword>
<accession>A0A6P6BEE0</accession>
<dbReference type="PANTHER" id="PTHR10426:SF88">
    <property type="entry name" value="ADIPOCYTE PLASMA MEMBRANE-ASSOCIATED PROTEIN HEMOMUCIN-RELATED"/>
    <property type="match status" value="1"/>
</dbReference>
<dbReference type="RefSeq" id="XP_022775473.1">
    <property type="nucleotide sequence ID" value="XM_022919738.1"/>
</dbReference>
<keyword evidence="7" id="KW-0472">Membrane</keyword>
<evidence type="ECO:0000256" key="4">
    <source>
        <dbReference type="ARBA" id="ARBA00022554"/>
    </source>
</evidence>
<evidence type="ECO:0000256" key="1">
    <source>
        <dbReference type="ARBA" id="ARBA00004116"/>
    </source>
</evidence>
<comment type="similarity">
    <text evidence="2">Belongs to the strictosidine synthase family.</text>
</comment>
<protein>
    <submittedName>
        <fullName evidence="10">Protein STRICTOSIDINE SYNTHASE-LIKE 5-like</fullName>
    </submittedName>
</protein>
<evidence type="ECO:0000313" key="9">
    <source>
        <dbReference type="Proteomes" id="UP000515121"/>
    </source>
</evidence>
<dbReference type="InterPro" id="IPR011042">
    <property type="entry name" value="6-blade_b-propeller_TolB-like"/>
</dbReference>